<comment type="caution">
    <text evidence="1">The sequence shown here is derived from an EMBL/GenBank/DDBJ whole genome shotgun (WGS) entry which is preliminary data.</text>
</comment>
<organism evidence="1">
    <name type="scientific">marine sediment metagenome</name>
    <dbReference type="NCBI Taxonomy" id="412755"/>
    <lineage>
        <taxon>unclassified sequences</taxon>
        <taxon>metagenomes</taxon>
        <taxon>ecological metagenomes</taxon>
    </lineage>
</organism>
<dbReference type="EMBL" id="LAZR01010186">
    <property type="protein sequence ID" value="KKM68337.1"/>
    <property type="molecule type" value="Genomic_DNA"/>
</dbReference>
<name>A0A0F9MGW8_9ZZZZ</name>
<sequence length="92" mass="10546">MVRAITTQTLTGIEIEAPYNARFVSAIKALPEQHREWQPDRECTNSDHHGCSGRWVINTLAKAAALLILRDFYSEVEENTIGRGTVIHRWRQ</sequence>
<evidence type="ECO:0000313" key="1">
    <source>
        <dbReference type="EMBL" id="KKM68337.1"/>
    </source>
</evidence>
<accession>A0A0F9MGW8</accession>
<proteinExistence type="predicted"/>
<protein>
    <submittedName>
        <fullName evidence="1">Uncharacterized protein</fullName>
    </submittedName>
</protein>
<dbReference type="AlphaFoldDB" id="A0A0F9MGW8"/>
<reference evidence="1" key="1">
    <citation type="journal article" date="2015" name="Nature">
        <title>Complex archaea that bridge the gap between prokaryotes and eukaryotes.</title>
        <authorList>
            <person name="Spang A."/>
            <person name="Saw J.H."/>
            <person name="Jorgensen S.L."/>
            <person name="Zaremba-Niedzwiedzka K."/>
            <person name="Martijn J."/>
            <person name="Lind A.E."/>
            <person name="van Eijk R."/>
            <person name="Schleper C."/>
            <person name="Guy L."/>
            <person name="Ettema T.J."/>
        </authorList>
    </citation>
    <scope>NUCLEOTIDE SEQUENCE</scope>
</reference>
<gene>
    <name evidence="1" type="ORF">LCGC14_1461920</name>
</gene>